<evidence type="ECO:0000256" key="4">
    <source>
        <dbReference type="RuleBase" id="RU361187"/>
    </source>
</evidence>
<comment type="similarity">
    <text evidence="1 4">Belongs to the glycosyl hydrolase 43 family.</text>
</comment>
<dbReference type="EMBL" id="JBHUOZ010000001">
    <property type="protein sequence ID" value="MFD2919175.1"/>
    <property type="molecule type" value="Genomic_DNA"/>
</dbReference>
<evidence type="ECO:0000256" key="1">
    <source>
        <dbReference type="ARBA" id="ARBA00009865"/>
    </source>
</evidence>
<evidence type="ECO:0000256" key="5">
    <source>
        <dbReference type="SAM" id="SignalP"/>
    </source>
</evidence>
<dbReference type="Gene3D" id="2.60.120.200">
    <property type="match status" value="1"/>
</dbReference>
<keyword evidence="8" id="KW-1185">Reference proteome</keyword>
<dbReference type="Gene3D" id="2.115.10.20">
    <property type="entry name" value="Glycosyl hydrolase domain, family 43"/>
    <property type="match status" value="1"/>
</dbReference>
<evidence type="ECO:0000259" key="6">
    <source>
        <dbReference type="Pfam" id="PF17851"/>
    </source>
</evidence>
<dbReference type="Proteomes" id="UP001597511">
    <property type="component" value="Unassembled WGS sequence"/>
</dbReference>
<dbReference type="SUPFAM" id="SSF75005">
    <property type="entry name" value="Arabinanase/levansucrase/invertase"/>
    <property type="match status" value="1"/>
</dbReference>
<dbReference type="InterPro" id="IPR013320">
    <property type="entry name" value="ConA-like_dom_sf"/>
</dbReference>
<protein>
    <submittedName>
        <fullName evidence="7">Glycoside hydrolase 43 family protein</fullName>
    </submittedName>
</protein>
<organism evidence="7 8">
    <name type="scientific">Terrimonas rubra</name>
    <dbReference type="NCBI Taxonomy" id="1035890"/>
    <lineage>
        <taxon>Bacteria</taxon>
        <taxon>Pseudomonadati</taxon>
        <taxon>Bacteroidota</taxon>
        <taxon>Chitinophagia</taxon>
        <taxon>Chitinophagales</taxon>
        <taxon>Chitinophagaceae</taxon>
        <taxon>Terrimonas</taxon>
    </lineage>
</organism>
<dbReference type="InterPro" id="IPR041542">
    <property type="entry name" value="GH43_C2"/>
</dbReference>
<evidence type="ECO:0000256" key="3">
    <source>
        <dbReference type="ARBA" id="ARBA00023295"/>
    </source>
</evidence>
<evidence type="ECO:0000313" key="7">
    <source>
        <dbReference type="EMBL" id="MFD2919175.1"/>
    </source>
</evidence>
<gene>
    <name evidence="7" type="ORF">ACFS6H_05575</name>
</gene>
<name>A0ABW6A3U7_9BACT</name>
<feature type="chain" id="PRO_5047542202" evidence="5">
    <location>
        <begin position="25"/>
        <end position="546"/>
    </location>
</feature>
<dbReference type="PANTHER" id="PTHR42812">
    <property type="entry name" value="BETA-XYLOSIDASE"/>
    <property type="match status" value="1"/>
</dbReference>
<feature type="domain" description="Beta-xylosidase C-terminal Concanavalin A-like" evidence="6">
    <location>
        <begin position="349"/>
        <end position="542"/>
    </location>
</feature>
<dbReference type="Pfam" id="PF04616">
    <property type="entry name" value="Glyco_hydro_43"/>
    <property type="match status" value="1"/>
</dbReference>
<feature type="signal peptide" evidence="5">
    <location>
        <begin position="1"/>
        <end position="24"/>
    </location>
</feature>
<dbReference type="InterPro" id="IPR006710">
    <property type="entry name" value="Glyco_hydro_43"/>
</dbReference>
<keyword evidence="3 4" id="KW-0326">Glycosidase</keyword>
<dbReference type="Pfam" id="PF17851">
    <property type="entry name" value="GH43_C2"/>
    <property type="match status" value="1"/>
</dbReference>
<dbReference type="GO" id="GO:0016787">
    <property type="term" value="F:hydrolase activity"/>
    <property type="evidence" value="ECO:0007669"/>
    <property type="project" value="UniProtKB-KW"/>
</dbReference>
<dbReference type="InterPro" id="IPR023296">
    <property type="entry name" value="Glyco_hydro_beta-prop_sf"/>
</dbReference>
<dbReference type="SUPFAM" id="SSF49899">
    <property type="entry name" value="Concanavalin A-like lectins/glucanases"/>
    <property type="match status" value="1"/>
</dbReference>
<sequence length="546" mass="61516">MSLLRNTFACLLAASPLFVSQVKAQSDNYVSNVWVADNKNGTYKNPILNADYSDPDAIRVGDDYYMIASSFDQVPGLPILHSKDLVNWKLIGHALAKQPPYDVYNTVQHGNGVWAPAIRYHKGEFWIYFPDPEFGIYVTKAKNATGPWSEPVLVEAGKGLIDPCPFWDEDGKVYLAMAYAGSRAGFKSILAIKEMNAEGTKVIGDPVLIFDGNPDHKTVEGPKIHKRNGYYYVFAPAGGVATGWQLVLRSKNIYGPYEHKIVMDQGTTSVNGPHQGAWVNTQTGEDWFVHFQDKDAYGRVVHLQPMKWVNDWPVIGEDKDGDGKGNPVMVYKKPNVGKGPYPVVTPVESDQFNEPQLGLQWQWAANYDQRWGFVTGRLGYLRLYAFKNDDTTRSLWNRPNRLTQKFPADNFKATIKLKFNPKFENDKVGLLVMGQSYAYIGIRKTKDGNFISYVNNKAANKKGREEELLMDAVKSDDIYLRVEVKEKGICTFSYSFDNKKFTIIPRTFTATPGQWIGAKVGMFCTSETKTNDAGYADIDWFVIDKN</sequence>
<comment type="caution">
    <text evidence="7">The sequence shown here is derived from an EMBL/GenBank/DDBJ whole genome shotgun (WGS) entry which is preliminary data.</text>
</comment>
<evidence type="ECO:0000313" key="8">
    <source>
        <dbReference type="Proteomes" id="UP001597511"/>
    </source>
</evidence>
<proteinExistence type="inferred from homology"/>
<dbReference type="CDD" id="cd09001">
    <property type="entry name" value="GH43_FsAxh1-like"/>
    <property type="match status" value="1"/>
</dbReference>
<evidence type="ECO:0000256" key="2">
    <source>
        <dbReference type="ARBA" id="ARBA00022801"/>
    </source>
</evidence>
<reference evidence="8" key="1">
    <citation type="journal article" date="2019" name="Int. J. Syst. Evol. Microbiol.">
        <title>The Global Catalogue of Microorganisms (GCM) 10K type strain sequencing project: providing services to taxonomists for standard genome sequencing and annotation.</title>
        <authorList>
            <consortium name="The Broad Institute Genomics Platform"/>
            <consortium name="The Broad Institute Genome Sequencing Center for Infectious Disease"/>
            <person name="Wu L."/>
            <person name="Ma J."/>
        </authorList>
    </citation>
    <scope>NUCLEOTIDE SEQUENCE [LARGE SCALE GENOMIC DNA]</scope>
    <source>
        <strain evidence="8">KCTC 23299</strain>
    </source>
</reference>
<dbReference type="PANTHER" id="PTHR42812:SF12">
    <property type="entry name" value="BETA-XYLOSIDASE-RELATED"/>
    <property type="match status" value="1"/>
</dbReference>
<keyword evidence="2 4" id="KW-0378">Hydrolase</keyword>
<accession>A0ABW6A3U7</accession>
<dbReference type="RefSeq" id="WP_386096106.1">
    <property type="nucleotide sequence ID" value="NZ_JBHUOZ010000001.1"/>
</dbReference>
<keyword evidence="5" id="KW-0732">Signal</keyword>
<dbReference type="InterPro" id="IPR051795">
    <property type="entry name" value="Glycosyl_Hydrlase_43"/>
</dbReference>